<gene>
    <name evidence="12" type="ORF">PgNI_11075</name>
</gene>
<dbReference type="InterPro" id="IPR013968">
    <property type="entry name" value="PKS_KR"/>
</dbReference>
<evidence type="ECO:0000256" key="4">
    <source>
        <dbReference type="ARBA" id="ARBA00022679"/>
    </source>
</evidence>
<dbReference type="InterPro" id="IPR014043">
    <property type="entry name" value="Acyl_transferase_dom"/>
</dbReference>
<dbReference type="InterPro" id="IPR032821">
    <property type="entry name" value="PKS_assoc"/>
</dbReference>
<name>A0A6P8AXP6_PYRGI</name>
<dbReference type="GO" id="GO:0004312">
    <property type="term" value="F:fatty acid synthase activity"/>
    <property type="evidence" value="ECO:0007669"/>
    <property type="project" value="TreeGrafter"/>
</dbReference>
<dbReference type="GO" id="GO:0031177">
    <property type="term" value="F:phosphopantetheine binding"/>
    <property type="evidence" value="ECO:0007669"/>
    <property type="project" value="InterPro"/>
</dbReference>
<dbReference type="Pfam" id="PF14765">
    <property type="entry name" value="PS-DH"/>
    <property type="match status" value="1"/>
</dbReference>
<dbReference type="InterPro" id="IPR049552">
    <property type="entry name" value="PKS_DH_N"/>
</dbReference>
<dbReference type="Gene3D" id="1.10.1200.10">
    <property type="entry name" value="ACP-like"/>
    <property type="match status" value="1"/>
</dbReference>
<keyword evidence="4" id="KW-0808">Transferase</keyword>
<dbReference type="InterPro" id="IPR036291">
    <property type="entry name" value="NAD(P)-bd_dom_sf"/>
</dbReference>
<dbReference type="InterPro" id="IPR042104">
    <property type="entry name" value="PKS_dehydratase_sf"/>
</dbReference>
<reference evidence="12" key="3">
    <citation type="submission" date="2025-08" db="UniProtKB">
        <authorList>
            <consortium name="RefSeq"/>
        </authorList>
    </citation>
    <scope>IDENTIFICATION</scope>
    <source>
        <strain evidence="12">NI907</strain>
    </source>
</reference>
<dbReference type="InterPro" id="IPR020806">
    <property type="entry name" value="PKS_PP-bd"/>
</dbReference>
<dbReference type="SUPFAM" id="SSF51735">
    <property type="entry name" value="NAD(P)-binding Rossmann-fold domains"/>
    <property type="match status" value="1"/>
</dbReference>
<dbReference type="PROSITE" id="PS00012">
    <property type="entry name" value="PHOSPHOPANTETHEINE"/>
    <property type="match status" value="1"/>
</dbReference>
<evidence type="ECO:0000256" key="5">
    <source>
        <dbReference type="ARBA" id="ARBA00023002"/>
    </source>
</evidence>
<evidence type="ECO:0000259" key="9">
    <source>
        <dbReference type="PROSITE" id="PS52004"/>
    </source>
</evidence>
<keyword evidence="2" id="KW-0597">Phosphoprotein</keyword>
<keyword evidence="11" id="KW-1185">Reference proteome</keyword>
<protein>
    <recommendedName>
        <fullName evidence="13">Carrier domain-containing protein</fullName>
    </recommendedName>
</protein>
<dbReference type="Gene3D" id="3.40.50.720">
    <property type="entry name" value="NAD(P)-binding Rossmann-like Domain"/>
    <property type="match status" value="1"/>
</dbReference>
<dbReference type="InterPro" id="IPR049551">
    <property type="entry name" value="PKS_DH_C"/>
</dbReference>
<dbReference type="GO" id="GO:0044550">
    <property type="term" value="P:secondary metabolite biosynthetic process"/>
    <property type="evidence" value="ECO:0007669"/>
    <property type="project" value="TreeGrafter"/>
</dbReference>
<feature type="region of interest" description="C-terminal hotdog fold" evidence="7">
    <location>
        <begin position="1109"/>
        <end position="1256"/>
    </location>
</feature>
<dbReference type="PANTHER" id="PTHR43775">
    <property type="entry name" value="FATTY ACID SYNTHASE"/>
    <property type="match status" value="1"/>
</dbReference>
<dbReference type="GO" id="GO:0016491">
    <property type="term" value="F:oxidoreductase activity"/>
    <property type="evidence" value="ECO:0007669"/>
    <property type="project" value="UniProtKB-KW"/>
</dbReference>
<reference evidence="11 12" key="1">
    <citation type="journal article" date="2019" name="Mol. Biol. Evol.">
        <title>Blast fungal genomes show frequent chromosomal changes, gene gains and losses, and effector gene turnover.</title>
        <authorList>
            <person name="Gomez Luciano L.B."/>
            <person name="Jason Tsai I."/>
            <person name="Chuma I."/>
            <person name="Tosa Y."/>
            <person name="Chen Y.H."/>
            <person name="Li J.Y."/>
            <person name="Li M.Y."/>
            <person name="Jade Lu M.Y."/>
            <person name="Nakayashiki H."/>
            <person name="Li W.H."/>
        </authorList>
    </citation>
    <scope>NUCLEOTIDE SEQUENCE [LARGE SCALE GENOMIC DNA]</scope>
    <source>
        <strain evidence="11 12">NI907</strain>
    </source>
</reference>
<organism evidence="11 12">
    <name type="scientific">Pyricularia grisea</name>
    <name type="common">Crabgrass-specific blast fungus</name>
    <name type="synonym">Magnaporthe grisea</name>
    <dbReference type="NCBI Taxonomy" id="148305"/>
    <lineage>
        <taxon>Eukaryota</taxon>
        <taxon>Fungi</taxon>
        <taxon>Dikarya</taxon>
        <taxon>Ascomycota</taxon>
        <taxon>Pezizomycotina</taxon>
        <taxon>Sordariomycetes</taxon>
        <taxon>Sordariomycetidae</taxon>
        <taxon>Magnaporthales</taxon>
        <taxon>Pyriculariaceae</taxon>
        <taxon>Pyricularia</taxon>
    </lineage>
</organism>
<dbReference type="SUPFAM" id="SSF55048">
    <property type="entry name" value="Probable ACP-binding domain of malonyl-CoA ACP transacylase"/>
    <property type="match status" value="1"/>
</dbReference>
<evidence type="ECO:0000256" key="6">
    <source>
        <dbReference type="ARBA" id="ARBA00023268"/>
    </source>
</evidence>
<dbReference type="InterPro" id="IPR014031">
    <property type="entry name" value="Ketoacyl_synth_C"/>
</dbReference>
<dbReference type="SMART" id="SM00825">
    <property type="entry name" value="PKS_KS"/>
    <property type="match status" value="1"/>
</dbReference>
<dbReference type="SMART" id="SM00823">
    <property type="entry name" value="PKS_PP"/>
    <property type="match status" value="1"/>
</dbReference>
<keyword evidence="3" id="KW-0489">Methyltransferase</keyword>
<sequence length="2149" mass="233056">MEHTEYYDDSEVASSMTGMQTPTSTSSASLDGLPPAGSTANMAPSPHPSFSPIAIVGMGMRLPGGIHDAESYWDLLVNGRTTRTPIPKSRFDMDAWHNVTSRHGHFLADETLRRLDTSFFSSLSRQEAEMMDPRQRLLLEVVHEAFETAGETGWRGTDVGVYVGQMGDEWDNMAMLDRQRAKSVRPEVSGDYIIANRVSYEFDLRGPSMVVRTACSSSLVALHLACQDINSGNCNAAIVAGVNLSISPSEWSVMTEHGVLSPSGECRSFDAAGDGFLRGEAISAIYIKPLAEAVRDGDPIRAVIRATCVSNDGRGALGGITVPDSASQERTMRRAYAMAGIHDLESTAMVECHATGTKVGDPLEAAAVAQIWGDKGTIIGSVKPNLGHGEGASGISSILKMVLALEAKTIPPNINFETPNPSIPWKAAKLTVPTQALEWPADRRERVSINSFGIAGTNAHVILESAACAGVQDRPERNPSSTDSSVPRLLIFSAKHPAALRKVVDATEMYINSGRAPLIDVAHTLCLGRISHSHRAFAVLGEGRDAGGLEIAYQGQDASTALTTLGSKPPRVVWVFTGQGAQWAQMGAELMEKEPVVRRRIDHLERVLKSLSKPPNWTLRGEISKPISESRLSEAQYSQPVLAALQIALVDLLRSWGVQPSAVVGHSSGETPAAYAAGALTAEDAFLLAYHRGGFKPLLRAAHSGGMAAVGMGKADIERGGFLKPGVIVACENSPSSVTLSGEADVLPGVMADIVARGPAGVLCRRLDVESAYHYANHMWTVMPEFYARVSGVDGIRSGYRPLKVPFYSSVTTTCIAEVSTAHYIKNMVSPVLFDGAVRSLLGGFDTPPIFVEIGPHSAFAGPIRQIIQSELGPNTTVRYIPTLIRNRHDATACLRETAGNLWLAGVDINFAAINPIGRRLADLPTYKWHYEPGREHWTEPRISRDLRRAKFGHHEILGSRVVETGDACPSWRCRLQIEDVPWLRDHVVMGDAVFPAAAYIVMAGEALRRLTSGLLGSSDLQLGLSMQDLEFVEPLVLSGESVEVVTTMMPCDLKVTSSAGDKWFMFSISSLSGNNNQWVTHVTGRCRLGCAIDMPPTHYVQASSQQLPRAVDPQGFYQTWKRYGLEYGPIFQRLMRASSDVGEMRAIGTVNTWCAPEERKLYYPAIHPTVLDSSLHVSIIAACHGLQRKFDSVAVPKSIKELYVGVCDDQADLQVRAECRTASHQTSEVTGICNDKVAFHIRGLEVAPMSIGMSTEDQDPHAGHVLEWKADVDLSRAVLRQPGNHENSAGFGIAGILDLLGHKNPNMTILEICSGAEGKTTNTILNSLGQHGTQARRYGTYIIACDTEDACMATKRFVGGEISGLQVIWLDLSQGSWPETVLNQSSCDLVIAEPRAIISTSSGATELQHNVLDNVKKLLHPHGRLLINGSPGCCDSNGPEVPFHGARLYDWNHLNDDILSELQASQKYNLSADSCLERQVNEVTSVEGPLIKGVQGPKKRLSLLAYDTSHPTVVEAAHHIATHGNDSQSYDLDWFSPGQLLPTSQPVVSLLDLEEQSFFNEMTADKWVMIKNSILSLQDTAGDETAKMLWVTGLSQIGCEDPQYSLALGFLRSARRETGVDLVTVELQAFGDDAWHAVAKVLDYRFGTSTREAAMPVAEAVDLDCEYVFYQGEVRIPRFRKVNISRELSIKQEENTNRSNNIEGLSIKRLNTDEVINNSTLSTPTPRASSQNKRQASLPSDRTYVIVGGLGGLGLSSARLLVERGASHIVFFSRSAESYLDSHPEISTEFAAMSCRIQAISGSVDNMDDVDAMVATASEPPIAGIIHSAMVLQDEALADMTFSQWHTVIDPKVKGVWNIHHALADHQERSGHAPPDFFVLFSSLNGLGGQIRQANYAAANSFLDAFAQFRRGRGLACSVIDIGLMEDVGVLSRDRRRLAALRAEALHCLHEQELLDTLELAILQSSNVVNGGDDGSFVSFGQVAIGLGSVAKMRRATDRSGWTRDPRLLPHHVGATQTAADSRSDDSSRLRELLQCCAQGGDVPISITEEAAGLLAHQIAIILGGFMMQSETGEVDVNVSMKQLGVDSLVSIELRNLLRRKFGLIGLQVHDVRGSATPVELAILAIERMLVAARESPRSRMPAGVPPV</sequence>
<dbReference type="PROSITE" id="PS52004">
    <property type="entry name" value="KS3_2"/>
    <property type="match status" value="1"/>
</dbReference>
<dbReference type="SMART" id="SM00826">
    <property type="entry name" value="PKS_DH"/>
    <property type="match status" value="1"/>
</dbReference>
<dbReference type="SUPFAM" id="SSF53335">
    <property type="entry name" value="S-adenosyl-L-methionine-dependent methyltransferases"/>
    <property type="match status" value="1"/>
</dbReference>
<keyword evidence="1" id="KW-0596">Phosphopantetheine</keyword>
<dbReference type="InterPro" id="IPR016035">
    <property type="entry name" value="Acyl_Trfase/lysoPLipase"/>
</dbReference>
<dbReference type="Gene3D" id="3.40.47.10">
    <property type="match status" value="1"/>
</dbReference>
<dbReference type="SUPFAM" id="SSF52151">
    <property type="entry name" value="FabD/lysophospholipase-like"/>
    <property type="match status" value="1"/>
</dbReference>
<dbReference type="InterPro" id="IPR029063">
    <property type="entry name" value="SAM-dependent_MTases_sf"/>
</dbReference>
<dbReference type="RefSeq" id="XP_030979698.1">
    <property type="nucleotide sequence ID" value="XM_031131049.1"/>
</dbReference>
<dbReference type="CDD" id="cd00833">
    <property type="entry name" value="PKS"/>
    <property type="match status" value="1"/>
</dbReference>
<feature type="region of interest" description="Disordered" evidence="8">
    <location>
        <begin position="1"/>
        <end position="47"/>
    </location>
</feature>
<proteinExistence type="predicted"/>
<dbReference type="SUPFAM" id="SSF47336">
    <property type="entry name" value="ACP-like"/>
    <property type="match status" value="1"/>
</dbReference>
<evidence type="ECO:0000259" key="10">
    <source>
        <dbReference type="PROSITE" id="PS52019"/>
    </source>
</evidence>
<evidence type="ECO:0000256" key="3">
    <source>
        <dbReference type="ARBA" id="ARBA00022603"/>
    </source>
</evidence>
<dbReference type="Pfam" id="PF16197">
    <property type="entry name" value="KAsynt_C_assoc"/>
    <property type="match status" value="1"/>
</dbReference>
<dbReference type="InterPro" id="IPR020807">
    <property type="entry name" value="PKS_DH"/>
</dbReference>
<dbReference type="GeneID" id="41965954"/>
<evidence type="ECO:0000313" key="11">
    <source>
        <dbReference type="Proteomes" id="UP000515153"/>
    </source>
</evidence>
<dbReference type="Pfam" id="PF21089">
    <property type="entry name" value="PKS_DH_N"/>
    <property type="match status" value="1"/>
</dbReference>
<dbReference type="Gene3D" id="3.10.129.110">
    <property type="entry name" value="Polyketide synthase dehydratase"/>
    <property type="match status" value="1"/>
</dbReference>
<dbReference type="InterPro" id="IPR016036">
    <property type="entry name" value="Malonyl_transacylase_ACP-bd"/>
</dbReference>
<feature type="domain" description="PKS/mFAS DH" evidence="10">
    <location>
        <begin position="955"/>
        <end position="1256"/>
    </location>
</feature>
<dbReference type="PROSITE" id="PS52019">
    <property type="entry name" value="PKS_MFAS_DH"/>
    <property type="match status" value="1"/>
</dbReference>
<dbReference type="Gene3D" id="3.30.70.3290">
    <property type="match status" value="1"/>
</dbReference>
<feature type="compositionally biased region" description="Polar residues" evidence="8">
    <location>
        <begin position="12"/>
        <end position="29"/>
    </location>
</feature>
<dbReference type="SUPFAM" id="SSF53901">
    <property type="entry name" value="Thiolase-like"/>
    <property type="match status" value="1"/>
</dbReference>
<dbReference type="Gene3D" id="3.40.366.10">
    <property type="entry name" value="Malonyl-Coenzyme A Acyl Carrier Protein, domain 2"/>
    <property type="match status" value="1"/>
</dbReference>
<evidence type="ECO:0000256" key="1">
    <source>
        <dbReference type="ARBA" id="ARBA00022450"/>
    </source>
</evidence>
<dbReference type="Pfam" id="PF00698">
    <property type="entry name" value="Acyl_transf_1"/>
    <property type="match status" value="1"/>
</dbReference>
<feature type="domain" description="Ketosynthase family 3 (KS3)" evidence="9">
    <location>
        <begin position="50"/>
        <end position="465"/>
    </location>
</feature>
<feature type="active site" description="Proton acceptor; for dehydratase activity" evidence="7">
    <location>
        <position position="987"/>
    </location>
</feature>
<dbReference type="KEGG" id="pgri:PgNI_11075"/>
<feature type="active site" description="Proton donor; for dehydratase activity" evidence="7">
    <location>
        <position position="1173"/>
    </location>
</feature>
<dbReference type="InterPro" id="IPR050091">
    <property type="entry name" value="PKS_NRPS_Biosynth_Enz"/>
</dbReference>
<dbReference type="InterPro" id="IPR016039">
    <property type="entry name" value="Thiolase-like"/>
</dbReference>
<dbReference type="Pfam" id="PF00109">
    <property type="entry name" value="ketoacyl-synt"/>
    <property type="match status" value="1"/>
</dbReference>
<dbReference type="Proteomes" id="UP000515153">
    <property type="component" value="Chromosome VII"/>
</dbReference>
<dbReference type="InterPro" id="IPR057326">
    <property type="entry name" value="KR_dom"/>
</dbReference>
<evidence type="ECO:0008006" key="13">
    <source>
        <dbReference type="Google" id="ProtNLM"/>
    </source>
</evidence>
<dbReference type="Pfam" id="PF02801">
    <property type="entry name" value="Ketoacyl-synt_C"/>
    <property type="match status" value="1"/>
</dbReference>
<dbReference type="InterPro" id="IPR006162">
    <property type="entry name" value="Ppantetheine_attach_site"/>
</dbReference>
<reference evidence="12" key="2">
    <citation type="submission" date="2019-10" db="EMBL/GenBank/DDBJ databases">
        <authorList>
            <consortium name="NCBI Genome Project"/>
        </authorList>
    </citation>
    <scope>NUCLEOTIDE SEQUENCE</scope>
    <source>
        <strain evidence="12">NI907</strain>
    </source>
</reference>
<dbReference type="InterPro" id="IPR036736">
    <property type="entry name" value="ACP-like_sf"/>
</dbReference>
<dbReference type="PANTHER" id="PTHR43775:SF49">
    <property type="entry name" value="SYNTHASE, PUTATIVE (JCVI)-RELATED"/>
    <property type="match status" value="1"/>
</dbReference>
<dbReference type="Pfam" id="PF08659">
    <property type="entry name" value="KR"/>
    <property type="match status" value="1"/>
</dbReference>
<evidence type="ECO:0000256" key="2">
    <source>
        <dbReference type="ARBA" id="ARBA00022553"/>
    </source>
</evidence>
<evidence type="ECO:0000313" key="12">
    <source>
        <dbReference type="RefSeq" id="XP_030979698.1"/>
    </source>
</evidence>
<feature type="region of interest" description="Disordered" evidence="8">
    <location>
        <begin position="1718"/>
        <end position="1737"/>
    </location>
</feature>
<dbReference type="InterPro" id="IPR020841">
    <property type="entry name" value="PKS_Beta-ketoAc_synthase_dom"/>
</dbReference>
<dbReference type="InterPro" id="IPR014030">
    <property type="entry name" value="Ketoacyl_synth_N"/>
</dbReference>
<keyword evidence="5" id="KW-0560">Oxidoreductase</keyword>
<dbReference type="SMART" id="SM00827">
    <property type="entry name" value="PKS_AT"/>
    <property type="match status" value="1"/>
</dbReference>
<evidence type="ECO:0000256" key="7">
    <source>
        <dbReference type="PROSITE-ProRule" id="PRU01363"/>
    </source>
</evidence>
<dbReference type="Gene3D" id="3.40.50.150">
    <property type="entry name" value="Vaccinia Virus protein VP39"/>
    <property type="match status" value="1"/>
</dbReference>
<keyword evidence="6" id="KW-0511">Multifunctional enzyme</keyword>
<accession>A0A6P8AXP6</accession>
<dbReference type="InterPro" id="IPR001227">
    <property type="entry name" value="Ac_transferase_dom_sf"/>
</dbReference>
<evidence type="ECO:0000256" key="8">
    <source>
        <dbReference type="SAM" id="MobiDB-lite"/>
    </source>
</evidence>
<dbReference type="SMART" id="SM00822">
    <property type="entry name" value="PKS_KR"/>
    <property type="match status" value="1"/>
</dbReference>
<dbReference type="InterPro" id="IPR049900">
    <property type="entry name" value="PKS_mFAS_DH"/>
</dbReference>
<feature type="region of interest" description="N-terminal hotdog fold" evidence="7">
    <location>
        <begin position="955"/>
        <end position="1094"/>
    </location>
</feature>
<dbReference type="GO" id="GO:0006633">
    <property type="term" value="P:fatty acid biosynthetic process"/>
    <property type="evidence" value="ECO:0007669"/>
    <property type="project" value="TreeGrafter"/>
</dbReference>